<dbReference type="InterPro" id="IPR012441">
    <property type="entry name" value="DUF1643"/>
</dbReference>
<gene>
    <name evidence="1" type="ORF">LCGC14_0331710</name>
</gene>
<evidence type="ECO:0000313" key="1">
    <source>
        <dbReference type="EMBL" id="KKN80217.1"/>
    </source>
</evidence>
<reference evidence="1" key="1">
    <citation type="journal article" date="2015" name="Nature">
        <title>Complex archaea that bridge the gap between prokaryotes and eukaryotes.</title>
        <authorList>
            <person name="Spang A."/>
            <person name="Saw J.H."/>
            <person name="Jorgensen S.L."/>
            <person name="Zaremba-Niedzwiedzka K."/>
            <person name="Martijn J."/>
            <person name="Lind A.E."/>
            <person name="van Eijk R."/>
            <person name="Schleper C."/>
            <person name="Guy L."/>
            <person name="Ettema T.J."/>
        </authorList>
    </citation>
    <scope>NUCLEOTIDE SEQUENCE</scope>
</reference>
<accession>A0A0F9TYZ9</accession>
<evidence type="ECO:0008006" key="2">
    <source>
        <dbReference type="Google" id="ProtNLM"/>
    </source>
</evidence>
<dbReference type="EMBL" id="LAZR01000234">
    <property type="protein sequence ID" value="KKN80217.1"/>
    <property type="molecule type" value="Genomic_DNA"/>
</dbReference>
<proteinExistence type="predicted"/>
<comment type="caution">
    <text evidence="1">The sequence shown here is derived from an EMBL/GenBank/DDBJ whole genome shotgun (WGS) entry which is preliminary data.</text>
</comment>
<organism evidence="1">
    <name type="scientific">marine sediment metagenome</name>
    <dbReference type="NCBI Taxonomy" id="412755"/>
    <lineage>
        <taxon>unclassified sequences</taxon>
        <taxon>metagenomes</taxon>
        <taxon>ecological metagenomes</taxon>
    </lineage>
</organism>
<protein>
    <recommendedName>
        <fullName evidence="2">DUF1643 domain-containing protein</fullName>
    </recommendedName>
</protein>
<name>A0A0F9TYZ9_9ZZZZ</name>
<dbReference type="Pfam" id="PF07799">
    <property type="entry name" value="DUF1643"/>
    <property type="match status" value="1"/>
</dbReference>
<dbReference type="AlphaFoldDB" id="A0A0F9TYZ9"/>
<sequence>MLDDAASYVLPPAKDIGAILSVSRQYRYVLWRIWNGDARPDLKMLAFIGLNPSTADETEDDNTIVRCVNFAKAWGYDGIYMANLWAFRATKPKVLKEQTIKEAEGPQNPGWLTRVAEHSKAVVLAWGNDGHWRDGGRKVYKLLKGTGTPLFSLGQCAGGEPKHPLYLKKDTPCKMFEGYSE</sequence>